<dbReference type="Proteomes" id="UP001500058">
    <property type="component" value="Unassembled WGS sequence"/>
</dbReference>
<evidence type="ECO:0000313" key="2">
    <source>
        <dbReference type="EMBL" id="GAA2404052.1"/>
    </source>
</evidence>
<accession>A0ABP5VIA3</accession>
<evidence type="ECO:0008006" key="4">
    <source>
        <dbReference type="Google" id="ProtNLM"/>
    </source>
</evidence>
<dbReference type="RefSeq" id="WP_344631917.1">
    <property type="nucleotide sequence ID" value="NZ_BAAATJ010000015.1"/>
</dbReference>
<protein>
    <recommendedName>
        <fullName evidence="4">DUF3606 domain-containing protein</fullName>
    </recommendedName>
</protein>
<evidence type="ECO:0000256" key="1">
    <source>
        <dbReference type="SAM" id="MobiDB-lite"/>
    </source>
</evidence>
<feature type="compositionally biased region" description="Basic and acidic residues" evidence="1">
    <location>
        <begin position="1"/>
        <end position="10"/>
    </location>
</feature>
<dbReference type="EMBL" id="BAAATJ010000015">
    <property type="protein sequence ID" value="GAA2404052.1"/>
    <property type="molecule type" value="Genomic_DNA"/>
</dbReference>
<proteinExistence type="predicted"/>
<reference evidence="3" key="1">
    <citation type="journal article" date="2019" name="Int. J. Syst. Evol. Microbiol.">
        <title>The Global Catalogue of Microorganisms (GCM) 10K type strain sequencing project: providing services to taxonomists for standard genome sequencing and annotation.</title>
        <authorList>
            <consortium name="The Broad Institute Genomics Platform"/>
            <consortium name="The Broad Institute Genome Sequencing Center for Infectious Disease"/>
            <person name="Wu L."/>
            <person name="Ma J."/>
        </authorList>
    </citation>
    <scope>NUCLEOTIDE SEQUENCE [LARGE SCALE GENOMIC DNA]</scope>
    <source>
        <strain evidence="3">JCM 6921</strain>
    </source>
</reference>
<evidence type="ECO:0000313" key="3">
    <source>
        <dbReference type="Proteomes" id="UP001500058"/>
    </source>
</evidence>
<comment type="caution">
    <text evidence="2">The sequence shown here is derived from an EMBL/GenBank/DDBJ whole genome shotgun (WGS) entry which is preliminary data.</text>
</comment>
<keyword evidence="3" id="KW-1185">Reference proteome</keyword>
<feature type="region of interest" description="Disordered" evidence="1">
    <location>
        <begin position="1"/>
        <end position="41"/>
    </location>
</feature>
<organism evidence="2 3">
    <name type="scientific">Streptomyces glaucosporus</name>
    <dbReference type="NCBI Taxonomy" id="284044"/>
    <lineage>
        <taxon>Bacteria</taxon>
        <taxon>Bacillati</taxon>
        <taxon>Actinomycetota</taxon>
        <taxon>Actinomycetes</taxon>
        <taxon>Kitasatosporales</taxon>
        <taxon>Streptomycetaceae</taxon>
        <taxon>Streptomyces</taxon>
    </lineage>
</organism>
<gene>
    <name evidence="2" type="ORF">GCM10010420_34340</name>
</gene>
<name>A0ABP5VIA3_9ACTN</name>
<sequence length="66" mass="7434">MKGERDKDESSAAPRRQVQLRSGGDQPVDPEDLVMLSGRDVTPERVERARRELEEKGAAAVERYLP</sequence>